<sequence length="289" mass="33779">MKKPLFTLVLFFIIHIGFSQSPPKRIKIILLGTFHFNQSLDSNSRLHSNLFTPKRQKEVDDLVAKLAKQKPDKIFCEFTPARQPFYDSLYNDYLTGREPAIIRQKANEIFQIGMKTAKKLGHKRVIGMNYQPLDLLAEGYTPPNPVDSAMLGLFKALQTFEDNSRTNTEFFDMPFPYKLPKKDSLLQKSTLAEYLIDDNSERRMQQTDYNEWNTAISYGTDLTMTNVDYISTIWYGANLKNYNNVLRQVDYKKDNIYLIIYGSNHIPFLKYLFNMNPYFEVVEIENVLK</sequence>
<dbReference type="InterPro" id="IPR043749">
    <property type="entry name" value="DUF5694"/>
</dbReference>
<evidence type="ECO:0000313" key="2">
    <source>
        <dbReference type="Proteomes" id="UP001204144"/>
    </source>
</evidence>
<gene>
    <name evidence="1" type="ORF">EGI31_20985</name>
</gene>
<dbReference type="Proteomes" id="UP001204144">
    <property type="component" value="Unassembled WGS sequence"/>
</dbReference>
<accession>A0AAE3H5S8</accession>
<dbReference type="EMBL" id="RJUF01000183">
    <property type="protein sequence ID" value="MCP9765418.1"/>
    <property type="molecule type" value="Genomic_DNA"/>
</dbReference>
<dbReference type="Pfam" id="PF18950">
    <property type="entry name" value="DUF5694"/>
    <property type="match status" value="1"/>
</dbReference>
<dbReference type="RefSeq" id="WP_255039111.1">
    <property type="nucleotide sequence ID" value="NZ_RJUF01000183.1"/>
</dbReference>
<proteinExistence type="predicted"/>
<reference evidence="1 2" key="1">
    <citation type="submission" date="2018-11" db="EMBL/GenBank/DDBJ databases">
        <title>Novel bacteria species description.</title>
        <authorList>
            <person name="Han J.-H."/>
        </authorList>
    </citation>
    <scope>NUCLEOTIDE SEQUENCE [LARGE SCALE GENOMIC DNA]</scope>
    <source>
        <strain evidence="1 2">KCTC23259</strain>
    </source>
</reference>
<comment type="caution">
    <text evidence="1">The sequence shown here is derived from an EMBL/GenBank/DDBJ whole genome shotgun (WGS) entry which is preliminary data.</text>
</comment>
<dbReference type="AlphaFoldDB" id="A0AAE3H5S8"/>
<name>A0AAE3H5S8_9BACT</name>
<protein>
    <submittedName>
        <fullName evidence="1">Uncharacterized protein</fullName>
    </submittedName>
</protein>
<organism evidence="1 2">
    <name type="scientific">Lacihabitans soyangensis</name>
    <dbReference type="NCBI Taxonomy" id="869394"/>
    <lineage>
        <taxon>Bacteria</taxon>
        <taxon>Pseudomonadati</taxon>
        <taxon>Bacteroidota</taxon>
        <taxon>Cytophagia</taxon>
        <taxon>Cytophagales</taxon>
        <taxon>Leadbetterellaceae</taxon>
        <taxon>Lacihabitans</taxon>
    </lineage>
</organism>
<keyword evidence="2" id="KW-1185">Reference proteome</keyword>
<evidence type="ECO:0000313" key="1">
    <source>
        <dbReference type="EMBL" id="MCP9765418.1"/>
    </source>
</evidence>